<dbReference type="EC" id="1.17.4.1" evidence="4"/>
<evidence type="ECO:0000313" key="6">
    <source>
        <dbReference type="EMBL" id="BDI28194.1"/>
    </source>
</evidence>
<feature type="binding site" evidence="5">
    <location>
        <position position="233"/>
    </location>
    <ligand>
        <name>Fe cation</name>
        <dbReference type="ChEBI" id="CHEBI:24875"/>
        <label>2</label>
    </ligand>
</feature>
<dbReference type="GO" id="GO:0009263">
    <property type="term" value="P:deoxyribonucleotide biosynthetic process"/>
    <property type="evidence" value="ECO:0007669"/>
    <property type="project" value="UniProtKB-KW"/>
</dbReference>
<comment type="catalytic activity">
    <reaction evidence="3 4">
        <text>a 2'-deoxyribonucleoside 5'-diphosphate + [thioredoxin]-disulfide + H2O = a ribonucleoside 5'-diphosphate + [thioredoxin]-dithiol</text>
        <dbReference type="Rhea" id="RHEA:23252"/>
        <dbReference type="Rhea" id="RHEA-COMP:10698"/>
        <dbReference type="Rhea" id="RHEA-COMP:10700"/>
        <dbReference type="ChEBI" id="CHEBI:15377"/>
        <dbReference type="ChEBI" id="CHEBI:29950"/>
        <dbReference type="ChEBI" id="CHEBI:50058"/>
        <dbReference type="ChEBI" id="CHEBI:57930"/>
        <dbReference type="ChEBI" id="CHEBI:73316"/>
        <dbReference type="EC" id="1.17.4.1"/>
    </reaction>
</comment>
<keyword evidence="7" id="KW-1185">Reference proteome</keyword>
<evidence type="ECO:0000256" key="5">
    <source>
        <dbReference type="PIRSR" id="PIRSR000355-2"/>
    </source>
</evidence>
<gene>
    <name evidence="6" type="primary">nrdB</name>
    <name evidence="6" type="ORF">CCAX7_002450</name>
</gene>
<feature type="binding site" evidence="5">
    <location>
        <position position="196"/>
    </location>
    <ligand>
        <name>Fe cation</name>
        <dbReference type="ChEBI" id="CHEBI:24875"/>
        <label>2</label>
    </ligand>
</feature>
<dbReference type="CDD" id="cd01049">
    <property type="entry name" value="RNRR2"/>
    <property type="match status" value="1"/>
</dbReference>
<dbReference type="EMBL" id="AP025739">
    <property type="protein sequence ID" value="BDI28194.1"/>
    <property type="molecule type" value="Genomic_DNA"/>
</dbReference>
<keyword evidence="4 5" id="KW-0479">Metal-binding</keyword>
<comment type="cofactor">
    <cofactor evidence="4 5">
        <name>Fe cation</name>
        <dbReference type="ChEBI" id="CHEBI:24875"/>
    </cofactor>
    <text evidence="4 5">Binds 2 iron ions per subunit.</text>
</comment>
<feature type="binding site" evidence="5">
    <location>
        <position position="126"/>
    </location>
    <ligand>
        <name>Fe cation</name>
        <dbReference type="ChEBI" id="CHEBI:24875"/>
        <label>1</label>
    </ligand>
</feature>
<dbReference type="PANTHER" id="PTHR23409">
    <property type="entry name" value="RIBONUCLEOSIDE-DIPHOSPHATE REDUCTASE SMALL CHAIN"/>
    <property type="match status" value="1"/>
</dbReference>
<evidence type="ECO:0000313" key="7">
    <source>
        <dbReference type="Proteomes" id="UP000287394"/>
    </source>
</evidence>
<dbReference type="AlphaFoldDB" id="A0A402CRZ9"/>
<evidence type="ECO:0000256" key="4">
    <source>
        <dbReference type="PIRNR" id="PIRNR000355"/>
    </source>
</evidence>
<feature type="binding site" evidence="5">
    <location>
        <position position="230"/>
    </location>
    <ligand>
        <name>Fe cation</name>
        <dbReference type="ChEBI" id="CHEBI:24875"/>
        <label>2</label>
    </ligand>
</feature>
<dbReference type="InterPro" id="IPR012348">
    <property type="entry name" value="RNR-like"/>
</dbReference>
<feature type="binding site" evidence="5">
    <location>
        <position position="123"/>
    </location>
    <ligand>
        <name>Fe cation</name>
        <dbReference type="ChEBI" id="CHEBI:24875"/>
        <label>1</label>
    </ligand>
</feature>
<name>A0A402CRZ9_9BACT</name>
<dbReference type="InterPro" id="IPR033909">
    <property type="entry name" value="RNR_small"/>
</dbReference>
<organism evidence="6 7">
    <name type="scientific">Capsulimonas corticalis</name>
    <dbReference type="NCBI Taxonomy" id="2219043"/>
    <lineage>
        <taxon>Bacteria</taxon>
        <taxon>Bacillati</taxon>
        <taxon>Armatimonadota</taxon>
        <taxon>Armatimonadia</taxon>
        <taxon>Capsulimonadales</taxon>
        <taxon>Capsulimonadaceae</taxon>
        <taxon>Capsulimonas</taxon>
    </lineage>
</organism>
<dbReference type="OrthoDB" id="9766544at2"/>
<dbReference type="Proteomes" id="UP000287394">
    <property type="component" value="Chromosome"/>
</dbReference>
<dbReference type="InterPro" id="IPR000358">
    <property type="entry name" value="RNR_small_fam"/>
</dbReference>
<accession>A0A402CRZ9</accession>
<comment type="similarity">
    <text evidence="1 4">Belongs to the ribonucleoside diphosphate reductase small chain family.</text>
</comment>
<reference evidence="6 7" key="1">
    <citation type="journal article" date="2019" name="Int. J. Syst. Evol. Microbiol.">
        <title>Capsulimonas corticalis gen. nov., sp. nov., an aerobic capsulated bacterium, of a novel bacterial order, Capsulimonadales ord. nov., of the class Armatimonadia of the phylum Armatimonadetes.</title>
        <authorList>
            <person name="Li J."/>
            <person name="Kudo C."/>
            <person name="Tonouchi A."/>
        </authorList>
    </citation>
    <scope>NUCLEOTIDE SEQUENCE [LARGE SCALE GENOMIC DNA]</scope>
    <source>
        <strain evidence="6 7">AX-7</strain>
    </source>
</reference>
<protein>
    <recommendedName>
        <fullName evidence="4">Ribonucleoside-diphosphate reductase subunit beta</fullName>
        <ecNumber evidence="4">1.17.4.1</ecNumber>
    </recommendedName>
</protein>
<dbReference type="GO" id="GO:0004748">
    <property type="term" value="F:ribonucleoside-diphosphate reductase activity, thioredoxin disulfide as acceptor"/>
    <property type="evidence" value="ECO:0007669"/>
    <property type="project" value="UniProtKB-EC"/>
</dbReference>
<evidence type="ECO:0000256" key="1">
    <source>
        <dbReference type="ARBA" id="ARBA00009303"/>
    </source>
</evidence>
<evidence type="ECO:0000256" key="2">
    <source>
        <dbReference type="ARBA" id="ARBA00011209"/>
    </source>
</evidence>
<dbReference type="NCBIfam" id="NF007186">
    <property type="entry name" value="PRK09614.1-5"/>
    <property type="match status" value="1"/>
</dbReference>
<dbReference type="NCBIfam" id="NF005550">
    <property type="entry name" value="PRK07209.1"/>
    <property type="match status" value="1"/>
</dbReference>
<proteinExistence type="inferred from homology"/>
<dbReference type="Pfam" id="PF00268">
    <property type="entry name" value="Ribonuc_red_sm"/>
    <property type="match status" value="1"/>
</dbReference>
<feature type="binding site" evidence="5">
    <location>
        <position position="123"/>
    </location>
    <ligand>
        <name>Fe cation</name>
        <dbReference type="ChEBI" id="CHEBI:24875"/>
        <label>2</label>
    </ligand>
</feature>
<dbReference type="FunCoup" id="A0A402CRZ9">
    <property type="interactions" value="318"/>
</dbReference>
<dbReference type="Gene3D" id="1.10.620.20">
    <property type="entry name" value="Ribonucleotide Reductase, subunit A"/>
    <property type="match status" value="1"/>
</dbReference>
<dbReference type="RefSeq" id="WP_119320140.1">
    <property type="nucleotide sequence ID" value="NZ_AP025739.1"/>
</dbReference>
<keyword evidence="4" id="KW-0560">Oxidoreductase</keyword>
<dbReference type="InterPro" id="IPR009078">
    <property type="entry name" value="Ferritin-like_SF"/>
</dbReference>
<dbReference type="PANTHER" id="PTHR23409:SF18">
    <property type="entry name" value="RIBONUCLEOSIDE-DIPHOSPHATE REDUCTASE SUBUNIT M2"/>
    <property type="match status" value="1"/>
</dbReference>
<comment type="function">
    <text evidence="4">Provides the precursors necessary for DNA synthesis. Catalyzes the biosynthesis of deoxyribonucleotides from the corresponding ribonucleotides.</text>
</comment>
<keyword evidence="4" id="KW-0215">Deoxyribonucleotide synthesis</keyword>
<dbReference type="PIRSF" id="PIRSF000355">
    <property type="entry name" value="NrdB"/>
    <property type="match status" value="1"/>
</dbReference>
<dbReference type="SUPFAM" id="SSF47240">
    <property type="entry name" value="Ferritin-like"/>
    <property type="match status" value="1"/>
</dbReference>
<keyword evidence="4 5" id="KW-0408">Iron</keyword>
<sequence>MNYTETTLPTVAEPASAPARKRLINSSQVDVNQLMPLQYHWAWEHYVNGCANHWMPTEVSMGADIALWGSNGLTDAERLVILRNLGFFSTAESLVGNNLVLAIFKHITNAECRQYLLRQAFEEAVHTHTFLYIVDSLGLSEREVFNMYREVPAISRKDEFEMALTADVLDPNFSTETFEGGQKFLENLIGYYLIMEGIFFYTGFVMILSFHRQNRMTGIGEQFQYILRDETTHLNFGIDLINGIKQENPHLWTPEFQARILDLVDQAVSLEIAYAWDCLPEGILGLNGDLFQEYVRHIADRRLERIGLPAQYGASNPFPWMSETMDLGKEKNFFETRVTEYQSAAGLTWD</sequence>
<dbReference type="KEGG" id="ccot:CCAX7_002450"/>
<dbReference type="GO" id="GO:0046872">
    <property type="term" value="F:metal ion binding"/>
    <property type="evidence" value="ECO:0007669"/>
    <property type="project" value="UniProtKB-KW"/>
</dbReference>
<comment type="subunit">
    <text evidence="2">Tetramer of two alpha and two beta subunits.</text>
</comment>
<evidence type="ECO:0000256" key="3">
    <source>
        <dbReference type="ARBA" id="ARBA00047754"/>
    </source>
</evidence>
<feature type="binding site" evidence="5">
    <location>
        <position position="92"/>
    </location>
    <ligand>
        <name>Fe cation</name>
        <dbReference type="ChEBI" id="CHEBI:24875"/>
        <label>1</label>
    </ligand>
</feature>